<comment type="caution">
    <text evidence="1">The sequence shown here is derived from an EMBL/GenBank/DDBJ whole genome shotgun (WGS) entry which is preliminary data.</text>
</comment>
<reference evidence="1 2" key="1">
    <citation type="submission" date="2020-08" db="EMBL/GenBank/DDBJ databases">
        <title>Genomic Encyclopedia of Type Strains, Phase III (KMG-III): the genomes of soil and plant-associated and newly described type strains.</title>
        <authorList>
            <person name="Whitman W."/>
        </authorList>
    </citation>
    <scope>NUCLEOTIDE SEQUENCE [LARGE SCALE GENOMIC DNA]</scope>
    <source>
        <strain evidence="1 2">SFB5A</strain>
    </source>
</reference>
<dbReference type="Proteomes" id="UP000582643">
    <property type="component" value="Unassembled WGS sequence"/>
</dbReference>
<evidence type="ECO:0000313" key="2">
    <source>
        <dbReference type="Proteomes" id="UP000582643"/>
    </source>
</evidence>
<name>A0A7W7XGI3_9ACTN</name>
<keyword evidence="2" id="KW-1185">Reference proteome</keyword>
<sequence length="31" mass="3304">MAADHVAALLPELGEARMRAGLLRLARSSAR</sequence>
<protein>
    <submittedName>
        <fullName evidence="1">Uncharacterized protein</fullName>
    </submittedName>
</protein>
<evidence type="ECO:0000313" key="1">
    <source>
        <dbReference type="EMBL" id="MBB4986178.1"/>
    </source>
</evidence>
<dbReference type="AlphaFoldDB" id="A0A7W7XGI3"/>
<accession>A0A7W7XGI3</accession>
<gene>
    <name evidence="1" type="ORF">GGE06_007145</name>
</gene>
<proteinExistence type="predicted"/>
<organism evidence="1 2">
    <name type="scientific">Streptomyces nymphaeiformis</name>
    <dbReference type="NCBI Taxonomy" id="2663842"/>
    <lineage>
        <taxon>Bacteria</taxon>
        <taxon>Bacillati</taxon>
        <taxon>Actinomycetota</taxon>
        <taxon>Actinomycetes</taxon>
        <taxon>Kitasatosporales</taxon>
        <taxon>Streptomycetaceae</taxon>
        <taxon>Streptomyces</taxon>
    </lineage>
</organism>
<dbReference type="EMBL" id="JACHJY010000012">
    <property type="protein sequence ID" value="MBB4986178.1"/>
    <property type="molecule type" value="Genomic_DNA"/>
</dbReference>